<dbReference type="PROSITE" id="PS00028">
    <property type="entry name" value="ZINC_FINGER_C2H2_1"/>
    <property type="match status" value="17"/>
</dbReference>
<accession>A0A8C5PGU6</accession>
<feature type="domain" description="C2H2-type" evidence="14">
    <location>
        <begin position="574"/>
        <end position="601"/>
    </location>
</feature>
<dbReference type="SMART" id="SM00355">
    <property type="entry name" value="ZnF_C2H2"/>
    <property type="match status" value="20"/>
</dbReference>
<dbReference type="GO" id="GO:0000981">
    <property type="term" value="F:DNA-binding transcription factor activity, RNA polymerase II-specific"/>
    <property type="evidence" value="ECO:0007669"/>
    <property type="project" value="TreeGrafter"/>
</dbReference>
<dbReference type="FunFam" id="3.30.160.60:FF:000508">
    <property type="entry name" value="Myeloid zinc finger 1"/>
    <property type="match status" value="1"/>
</dbReference>
<name>A0A8C5PGU6_9ANUR</name>
<feature type="domain" description="C2H2-type" evidence="14">
    <location>
        <begin position="798"/>
        <end position="825"/>
    </location>
</feature>
<evidence type="ECO:0000313" key="15">
    <source>
        <dbReference type="Ensembl" id="ENSLLEP00000022595.1"/>
    </source>
</evidence>
<dbReference type="GO" id="GO:0042802">
    <property type="term" value="F:identical protein binding"/>
    <property type="evidence" value="ECO:0007669"/>
    <property type="project" value="UniProtKB-ARBA"/>
</dbReference>
<feature type="domain" description="C2H2-type" evidence="14">
    <location>
        <begin position="714"/>
        <end position="741"/>
    </location>
</feature>
<feature type="region of interest" description="Disordered" evidence="13">
    <location>
        <begin position="235"/>
        <end position="256"/>
    </location>
</feature>
<dbReference type="OrthoDB" id="8922241at2759"/>
<evidence type="ECO:0000256" key="2">
    <source>
        <dbReference type="ARBA" id="ARBA00004123"/>
    </source>
</evidence>
<dbReference type="FunFam" id="3.30.160.60:FF:000009">
    <property type="entry name" value="zinc finger protein 79 isoform X2"/>
    <property type="match status" value="1"/>
</dbReference>
<dbReference type="FunFam" id="3.30.160.60:FF:004072">
    <property type="match status" value="1"/>
</dbReference>
<keyword evidence="10" id="KW-0804">Transcription</keyword>
<reference evidence="15" key="1">
    <citation type="submission" date="2025-08" db="UniProtKB">
        <authorList>
            <consortium name="Ensembl"/>
        </authorList>
    </citation>
    <scope>IDENTIFICATION</scope>
</reference>
<feature type="domain" description="C2H2-type" evidence="14">
    <location>
        <begin position="160"/>
        <end position="187"/>
    </location>
</feature>
<dbReference type="FunFam" id="3.30.160.60:FF:000381">
    <property type="entry name" value="zinc finger protein 574"/>
    <property type="match status" value="1"/>
</dbReference>
<dbReference type="SUPFAM" id="SSF57667">
    <property type="entry name" value="beta-beta-alpha zinc fingers"/>
    <property type="match status" value="10"/>
</dbReference>
<sequence length="970" mass="109268">MPGMSLSWVEQTEKCKNWVLALGIGSGRPYFYILQCSRFLCRIQEPQLALTMAEEIQSPVVFQHQYMCSECGVLYNTLEDVLLHQQNHIGGGVQAIVSQDVSLELGDLQGLVQESQYQCLECGQVLVSPDELLQHQEMHMSEVPQAPASPSAVGNGQIRFQCSDCKELFTSPELWLSHRQKHESQEDAPQQGVVLQTSSGIQALLGLQNVLVEERNVNGWGVEVPVVPESIRENAAEEASTIHAPAPSESESNPNQPVQLAEMQPYEHSECTQVFRTPEEFLDQQGWHFLESEKESAASPSHGGFENLPPLPAVLEKLRKDWQKEEQDESLKEKSAALERCHYRCHECKKDCGSAEGLWDHQAEHKKFPCPDCDRLFTTANRLLSHRRVHVEGTLQCPNCYKVFKKQASLEQHMRVHSGEALFLCVDCGIGFGTEVTLVLHRKTHVADPLHHCHCGKTFSNMTKFLYHRRTHANKSGAPTPKSEKASDPGKVKPLLQNPLSAALGAQTHCHGLQNAQTIAPANGLCKQVSEKAASSESVDPSACFRCPYCYKAFSTRLRMVRHKHVVHVMERKHKCSVCGKNFKKRQHVLNHMRTHTGERPFQCTDCGKTFGSLGNVIRHQLVHTGEKPYSCELCGRSFTQHVNLQQHRALHNSGKFLPCEFCGLKFNKADKLAVHRCRHTGVLPYKCPDCGKSFLRKKLIELHRLGHEGKEPLHCMDCGGDFVQESELAKHRCRRTRKKQYKCPTCGKCLNRKTSFILHIMTHGGQWPYKCEICGKSFANQSSVNRHKRLHSSARPFKCSVCGKGFLESSGLQLHQRIHTGVRPFPCSDCGKAFRQATHLREHRRIHTGERPYRCEECGKTFIQPMHLADHRNVHSGKRPYACYDCGKRFKSLSNLHCHRKTHKAVEAARVQPQQTIMCTEMGETIAIIESVEPLPLAETIEIYQASLEGSIQLKDVAVSEAVQHVASS</sequence>
<dbReference type="PANTHER" id="PTHR24388:SF54">
    <property type="entry name" value="PROTEIN ESCARGOT"/>
    <property type="match status" value="1"/>
</dbReference>
<feature type="domain" description="C2H2-type" evidence="14">
    <location>
        <begin position="630"/>
        <end position="657"/>
    </location>
</feature>
<evidence type="ECO:0000259" key="14">
    <source>
        <dbReference type="PROSITE" id="PS50157"/>
    </source>
</evidence>
<dbReference type="InterPro" id="IPR036236">
    <property type="entry name" value="Znf_C2H2_sf"/>
</dbReference>
<evidence type="ECO:0000256" key="11">
    <source>
        <dbReference type="ARBA" id="ARBA00023242"/>
    </source>
</evidence>
<keyword evidence="11" id="KW-0539">Nucleus</keyword>
<feature type="domain" description="C2H2-type" evidence="14">
    <location>
        <begin position="66"/>
        <end position="90"/>
    </location>
</feature>
<feature type="domain" description="C2H2-type" evidence="14">
    <location>
        <begin position="658"/>
        <end position="685"/>
    </location>
</feature>
<comment type="similarity">
    <text evidence="3">Belongs to the krueppel C2H2-type zinc-finger protein family.</text>
</comment>
<feature type="domain" description="C2H2-type" evidence="14">
    <location>
        <begin position="770"/>
        <end position="797"/>
    </location>
</feature>
<keyword evidence="5" id="KW-0677">Repeat</keyword>
<protein>
    <submittedName>
        <fullName evidence="15">Zinc finger protein 526</fullName>
    </submittedName>
</protein>
<evidence type="ECO:0000256" key="1">
    <source>
        <dbReference type="ARBA" id="ARBA00003767"/>
    </source>
</evidence>
<dbReference type="FunFam" id="3.30.160.60:FF:000145">
    <property type="entry name" value="Zinc finger protein 574"/>
    <property type="match status" value="1"/>
</dbReference>
<evidence type="ECO:0000256" key="12">
    <source>
        <dbReference type="PROSITE-ProRule" id="PRU00042"/>
    </source>
</evidence>
<dbReference type="PANTHER" id="PTHR24388">
    <property type="entry name" value="ZINC FINGER PROTEIN"/>
    <property type="match status" value="1"/>
</dbReference>
<feature type="domain" description="C2H2-type" evidence="14">
    <location>
        <begin position="117"/>
        <end position="144"/>
    </location>
</feature>
<evidence type="ECO:0000256" key="6">
    <source>
        <dbReference type="ARBA" id="ARBA00022771"/>
    </source>
</evidence>
<dbReference type="FunFam" id="3.30.160.60:FF:000012">
    <property type="entry name" value="RB-associated KRAB zinc finger protein-like"/>
    <property type="match status" value="1"/>
</dbReference>
<feature type="domain" description="C2H2-type" evidence="14">
    <location>
        <begin position="826"/>
        <end position="853"/>
    </location>
</feature>
<dbReference type="Pfam" id="PF00096">
    <property type="entry name" value="zf-C2H2"/>
    <property type="match status" value="11"/>
</dbReference>
<feature type="domain" description="C2H2-type" evidence="14">
    <location>
        <begin position="368"/>
        <end position="390"/>
    </location>
</feature>
<comment type="subcellular location">
    <subcellularLocation>
        <location evidence="2">Nucleus</location>
    </subcellularLocation>
</comment>
<evidence type="ECO:0000256" key="13">
    <source>
        <dbReference type="SAM" id="MobiDB-lite"/>
    </source>
</evidence>
<evidence type="ECO:0000256" key="9">
    <source>
        <dbReference type="ARBA" id="ARBA00023125"/>
    </source>
</evidence>
<dbReference type="GO" id="GO:0005634">
    <property type="term" value="C:nucleus"/>
    <property type="evidence" value="ECO:0007669"/>
    <property type="project" value="UniProtKB-SubCell"/>
</dbReference>
<feature type="domain" description="C2H2-type" evidence="14">
    <location>
        <begin position="545"/>
        <end position="573"/>
    </location>
</feature>
<evidence type="ECO:0000256" key="4">
    <source>
        <dbReference type="ARBA" id="ARBA00022723"/>
    </source>
</evidence>
<dbReference type="GO" id="GO:0008270">
    <property type="term" value="F:zinc ion binding"/>
    <property type="evidence" value="ECO:0007669"/>
    <property type="project" value="UniProtKB-KW"/>
</dbReference>
<dbReference type="GeneTree" id="ENSGT00940000162624"/>
<evidence type="ECO:0000256" key="7">
    <source>
        <dbReference type="ARBA" id="ARBA00022833"/>
    </source>
</evidence>
<dbReference type="FunFam" id="3.30.160.60:FF:000688">
    <property type="entry name" value="zinc finger protein 197 isoform X1"/>
    <property type="match status" value="1"/>
</dbReference>
<evidence type="ECO:0000256" key="8">
    <source>
        <dbReference type="ARBA" id="ARBA00023015"/>
    </source>
</evidence>
<feature type="domain" description="C2H2-type" evidence="14">
    <location>
        <begin position="451"/>
        <end position="477"/>
    </location>
</feature>
<dbReference type="GO" id="GO:0000978">
    <property type="term" value="F:RNA polymerase II cis-regulatory region sequence-specific DNA binding"/>
    <property type="evidence" value="ECO:0007669"/>
    <property type="project" value="TreeGrafter"/>
</dbReference>
<proteinExistence type="inferred from homology"/>
<evidence type="ECO:0000256" key="10">
    <source>
        <dbReference type="ARBA" id="ARBA00023163"/>
    </source>
</evidence>
<evidence type="ECO:0000256" key="3">
    <source>
        <dbReference type="ARBA" id="ARBA00006991"/>
    </source>
</evidence>
<feature type="domain" description="C2H2-type" evidence="14">
    <location>
        <begin position="423"/>
        <end position="450"/>
    </location>
</feature>
<keyword evidence="6 12" id="KW-0863">Zinc-finger</keyword>
<keyword evidence="9" id="KW-0238">DNA-binding</keyword>
<keyword evidence="16" id="KW-1185">Reference proteome</keyword>
<dbReference type="InterPro" id="IPR013087">
    <property type="entry name" value="Znf_C2H2_type"/>
</dbReference>
<feature type="domain" description="C2H2-type" evidence="14">
    <location>
        <begin position="882"/>
        <end position="909"/>
    </location>
</feature>
<feature type="domain" description="C2H2-type" evidence="14">
    <location>
        <begin position="602"/>
        <end position="629"/>
    </location>
</feature>
<feature type="domain" description="C2H2-type" evidence="14">
    <location>
        <begin position="742"/>
        <end position="769"/>
    </location>
</feature>
<dbReference type="InterPro" id="IPR050527">
    <property type="entry name" value="Snail/Krueppel_Znf"/>
</dbReference>
<feature type="domain" description="C2H2-type" evidence="14">
    <location>
        <begin position="854"/>
        <end position="881"/>
    </location>
</feature>
<organism evidence="15 16">
    <name type="scientific">Leptobrachium leishanense</name>
    <name type="common">Leishan spiny toad</name>
    <dbReference type="NCBI Taxonomy" id="445787"/>
    <lineage>
        <taxon>Eukaryota</taxon>
        <taxon>Metazoa</taxon>
        <taxon>Chordata</taxon>
        <taxon>Craniata</taxon>
        <taxon>Vertebrata</taxon>
        <taxon>Euteleostomi</taxon>
        <taxon>Amphibia</taxon>
        <taxon>Batrachia</taxon>
        <taxon>Anura</taxon>
        <taxon>Pelobatoidea</taxon>
        <taxon>Megophryidae</taxon>
        <taxon>Leptobrachium</taxon>
    </lineage>
</organism>
<reference evidence="15" key="2">
    <citation type="submission" date="2025-09" db="UniProtKB">
        <authorList>
            <consortium name="Ensembl"/>
        </authorList>
    </citation>
    <scope>IDENTIFICATION</scope>
</reference>
<feature type="domain" description="C2H2-type" evidence="14">
    <location>
        <begin position="686"/>
        <end position="713"/>
    </location>
</feature>
<comment type="function">
    <text evidence="1">May be involved in transcriptional regulation.</text>
</comment>
<dbReference type="PROSITE" id="PS50157">
    <property type="entry name" value="ZINC_FINGER_C2H2_2"/>
    <property type="match status" value="20"/>
</dbReference>
<dbReference type="AlphaFoldDB" id="A0A8C5PGU6"/>
<gene>
    <name evidence="15" type="primary">ZNF526</name>
</gene>
<dbReference type="FunFam" id="3.30.160.60:FF:000193">
    <property type="entry name" value="Zinc finger protein 300"/>
    <property type="match status" value="1"/>
</dbReference>
<dbReference type="Proteomes" id="UP000694569">
    <property type="component" value="Unplaced"/>
</dbReference>
<keyword evidence="4" id="KW-0479">Metal-binding</keyword>
<evidence type="ECO:0000256" key="5">
    <source>
        <dbReference type="ARBA" id="ARBA00022737"/>
    </source>
</evidence>
<keyword evidence="8" id="KW-0805">Transcription regulation</keyword>
<feature type="domain" description="C2H2-type" evidence="14">
    <location>
        <begin position="395"/>
        <end position="422"/>
    </location>
</feature>
<dbReference type="Ensembl" id="ENSLLET00000023464.1">
    <property type="protein sequence ID" value="ENSLLEP00000022595.1"/>
    <property type="gene ID" value="ENSLLEG00000014314.1"/>
</dbReference>
<dbReference type="Gene3D" id="3.30.160.60">
    <property type="entry name" value="Classic Zinc Finger"/>
    <property type="match status" value="14"/>
</dbReference>
<dbReference type="FunFam" id="3.30.160.60:FF:002343">
    <property type="entry name" value="Zinc finger protein 33A"/>
    <property type="match status" value="1"/>
</dbReference>
<evidence type="ECO:0000313" key="16">
    <source>
        <dbReference type="Proteomes" id="UP000694569"/>
    </source>
</evidence>
<dbReference type="FunFam" id="3.30.160.60:FF:000295">
    <property type="entry name" value="zinc finger protein 19"/>
    <property type="match status" value="1"/>
</dbReference>
<keyword evidence="7" id="KW-0862">Zinc</keyword>